<feature type="region of interest" description="Disordered" evidence="1">
    <location>
        <begin position="92"/>
        <end position="133"/>
    </location>
</feature>
<organism evidence="2 3">
    <name type="scientific">Lophiostoma macrostomum CBS 122681</name>
    <dbReference type="NCBI Taxonomy" id="1314788"/>
    <lineage>
        <taxon>Eukaryota</taxon>
        <taxon>Fungi</taxon>
        <taxon>Dikarya</taxon>
        <taxon>Ascomycota</taxon>
        <taxon>Pezizomycotina</taxon>
        <taxon>Dothideomycetes</taxon>
        <taxon>Pleosporomycetidae</taxon>
        <taxon>Pleosporales</taxon>
        <taxon>Lophiostomataceae</taxon>
        <taxon>Lophiostoma</taxon>
    </lineage>
</organism>
<accession>A0A6A6SV11</accession>
<evidence type="ECO:0000256" key="1">
    <source>
        <dbReference type="SAM" id="MobiDB-lite"/>
    </source>
</evidence>
<sequence length="145" mass="16445">MPFTVVSLETRKYGFDPSNFEEYYEGVHMKILKEATGSFFPNSHTRYYLKRLLEDPRNPTDPADAQTPPSSLRRQHLTANIIPLPEVIFPEPQAPSVCQPTLQVDQLEEAAELGHSRPDEPPTPPSSRVRGHASWLENTMTLITM</sequence>
<protein>
    <recommendedName>
        <fullName evidence="4">EthD domain-containing protein</fullName>
    </recommendedName>
</protein>
<dbReference type="AlphaFoldDB" id="A0A6A6SV11"/>
<evidence type="ECO:0008006" key="4">
    <source>
        <dbReference type="Google" id="ProtNLM"/>
    </source>
</evidence>
<dbReference type="OrthoDB" id="2519291at2759"/>
<keyword evidence="3" id="KW-1185">Reference proteome</keyword>
<reference evidence="2" key="1">
    <citation type="journal article" date="2020" name="Stud. Mycol.">
        <title>101 Dothideomycetes genomes: a test case for predicting lifestyles and emergence of pathogens.</title>
        <authorList>
            <person name="Haridas S."/>
            <person name="Albert R."/>
            <person name="Binder M."/>
            <person name="Bloem J."/>
            <person name="Labutti K."/>
            <person name="Salamov A."/>
            <person name="Andreopoulos B."/>
            <person name="Baker S."/>
            <person name="Barry K."/>
            <person name="Bills G."/>
            <person name="Bluhm B."/>
            <person name="Cannon C."/>
            <person name="Castanera R."/>
            <person name="Culley D."/>
            <person name="Daum C."/>
            <person name="Ezra D."/>
            <person name="Gonzalez J."/>
            <person name="Henrissat B."/>
            <person name="Kuo A."/>
            <person name="Liang C."/>
            <person name="Lipzen A."/>
            <person name="Lutzoni F."/>
            <person name="Magnuson J."/>
            <person name="Mondo S."/>
            <person name="Nolan M."/>
            <person name="Ohm R."/>
            <person name="Pangilinan J."/>
            <person name="Park H.-J."/>
            <person name="Ramirez L."/>
            <person name="Alfaro M."/>
            <person name="Sun H."/>
            <person name="Tritt A."/>
            <person name="Yoshinaga Y."/>
            <person name="Zwiers L.-H."/>
            <person name="Turgeon B."/>
            <person name="Goodwin S."/>
            <person name="Spatafora J."/>
            <person name="Crous P."/>
            <person name="Grigoriev I."/>
        </authorList>
    </citation>
    <scope>NUCLEOTIDE SEQUENCE</scope>
    <source>
        <strain evidence="2">CBS 122681</strain>
    </source>
</reference>
<evidence type="ECO:0000313" key="3">
    <source>
        <dbReference type="Proteomes" id="UP000799324"/>
    </source>
</evidence>
<proteinExistence type="predicted"/>
<feature type="region of interest" description="Disordered" evidence="1">
    <location>
        <begin position="53"/>
        <end position="74"/>
    </location>
</feature>
<evidence type="ECO:0000313" key="2">
    <source>
        <dbReference type="EMBL" id="KAF2651586.1"/>
    </source>
</evidence>
<name>A0A6A6SV11_9PLEO</name>
<gene>
    <name evidence="2" type="ORF">K491DRAFT_87478</name>
</gene>
<dbReference type="EMBL" id="MU004422">
    <property type="protein sequence ID" value="KAF2651586.1"/>
    <property type="molecule type" value="Genomic_DNA"/>
</dbReference>
<dbReference type="Proteomes" id="UP000799324">
    <property type="component" value="Unassembled WGS sequence"/>
</dbReference>